<dbReference type="SUPFAM" id="SSF57667">
    <property type="entry name" value="beta-beta-alpha zinc fingers"/>
    <property type="match status" value="5"/>
</dbReference>
<keyword evidence="9" id="KW-1185">Reference proteome</keyword>
<feature type="domain" description="C2H2-type" evidence="7">
    <location>
        <begin position="331"/>
        <end position="358"/>
    </location>
</feature>
<evidence type="ECO:0000313" key="8">
    <source>
        <dbReference type="EnsemblMetazoa" id="XP_022646627"/>
    </source>
</evidence>
<name>A0A7M7M9V7_VARDE</name>
<keyword evidence="2" id="KW-0677">Repeat</keyword>
<feature type="domain" description="C2H2-type" evidence="7">
    <location>
        <begin position="184"/>
        <end position="211"/>
    </location>
</feature>
<dbReference type="PANTHER" id="PTHR23235">
    <property type="entry name" value="KRUEPPEL-LIKE TRANSCRIPTION FACTOR"/>
    <property type="match status" value="1"/>
</dbReference>
<dbReference type="OMA" id="RTHKTHA"/>
<sequence>MLLNTLSCKWLPRRVLDNLLCELRIDSFHGNYAEVEITGLKVERAMNLDGLNQVLLLKFDELKKQWDSKDIVDSVIVALTATEKADIKKEIDNDIRDLETRYGLSEGAAEEVLAFSGWDLSSAETTIERAIQVIVLAHRIQIKEGINEDSSANGSHSNSNGTITDPDFAPLQLARATPDRKRRFQCEHCQKTFPYRSRLVAHVVTHTGEKSFECSHCSSRFGREDLLIIHERFHLNDKPYRCKIRGCNARFTASKYLTMHSRTHDDNRLYKCKVCSSTFRTSAHLRCHMQYHGGDEGRTRCKVCDQQMFISSLRRHMFLHGKDGLTRDRPLECEICGAKMRDTFQLQVHSRIHTGVRPFACEHCDRFFGSTNTLQKHRRTHTLEKPFTCATCGSAFARKDTLSVHERSHRGERPFSCKECPRKFTQRAHLFRHVKSLHSDKVVKVQASARRRDENIAAKPISTC</sequence>
<dbReference type="FunFam" id="3.30.160.60:FF:000446">
    <property type="entry name" value="Zinc finger protein"/>
    <property type="match status" value="1"/>
</dbReference>
<evidence type="ECO:0000256" key="3">
    <source>
        <dbReference type="ARBA" id="ARBA00022771"/>
    </source>
</evidence>
<dbReference type="PROSITE" id="PS50157">
    <property type="entry name" value="ZINC_FINGER_C2H2_2"/>
    <property type="match status" value="8"/>
</dbReference>
<proteinExistence type="predicted"/>
<feature type="domain" description="C2H2-type" evidence="7">
    <location>
        <begin position="359"/>
        <end position="386"/>
    </location>
</feature>
<dbReference type="InterPro" id="IPR013087">
    <property type="entry name" value="Znf_C2H2_type"/>
</dbReference>
<dbReference type="SMART" id="SM00355">
    <property type="entry name" value="ZnF_C2H2"/>
    <property type="match status" value="9"/>
</dbReference>
<dbReference type="KEGG" id="vde:111244148"/>
<evidence type="ECO:0000256" key="6">
    <source>
        <dbReference type="SAM" id="MobiDB-lite"/>
    </source>
</evidence>
<dbReference type="PROSITE" id="PS00028">
    <property type="entry name" value="ZINC_FINGER_C2H2_1"/>
    <property type="match status" value="8"/>
</dbReference>
<dbReference type="Pfam" id="PF00096">
    <property type="entry name" value="zf-C2H2"/>
    <property type="match status" value="4"/>
</dbReference>
<evidence type="ECO:0000256" key="1">
    <source>
        <dbReference type="ARBA" id="ARBA00022723"/>
    </source>
</evidence>
<dbReference type="GO" id="GO:0008270">
    <property type="term" value="F:zinc ion binding"/>
    <property type="evidence" value="ECO:0007669"/>
    <property type="project" value="UniProtKB-KW"/>
</dbReference>
<dbReference type="GO" id="GO:0000978">
    <property type="term" value="F:RNA polymerase II cis-regulatory region sequence-specific DNA binding"/>
    <property type="evidence" value="ECO:0007669"/>
    <property type="project" value="TreeGrafter"/>
</dbReference>
<reference evidence="8" key="1">
    <citation type="submission" date="2021-01" db="UniProtKB">
        <authorList>
            <consortium name="EnsemblMetazoa"/>
        </authorList>
    </citation>
    <scope>IDENTIFICATION</scope>
</reference>
<evidence type="ECO:0000256" key="4">
    <source>
        <dbReference type="ARBA" id="ARBA00022833"/>
    </source>
</evidence>
<accession>A0A7M7M9V7</accession>
<keyword evidence="3 5" id="KW-0863">Zinc-finger</keyword>
<dbReference type="Proteomes" id="UP000594260">
    <property type="component" value="Unplaced"/>
</dbReference>
<dbReference type="GeneID" id="111244148"/>
<organism evidence="8 9">
    <name type="scientific">Varroa destructor</name>
    <name type="common">Honeybee mite</name>
    <dbReference type="NCBI Taxonomy" id="109461"/>
    <lineage>
        <taxon>Eukaryota</taxon>
        <taxon>Metazoa</taxon>
        <taxon>Ecdysozoa</taxon>
        <taxon>Arthropoda</taxon>
        <taxon>Chelicerata</taxon>
        <taxon>Arachnida</taxon>
        <taxon>Acari</taxon>
        <taxon>Parasitiformes</taxon>
        <taxon>Mesostigmata</taxon>
        <taxon>Gamasina</taxon>
        <taxon>Dermanyssoidea</taxon>
        <taxon>Varroidae</taxon>
        <taxon>Varroa</taxon>
    </lineage>
</organism>
<dbReference type="InParanoid" id="A0A7M7M9V7"/>
<dbReference type="GO" id="GO:0000981">
    <property type="term" value="F:DNA-binding transcription factor activity, RNA polymerase II-specific"/>
    <property type="evidence" value="ECO:0007669"/>
    <property type="project" value="TreeGrafter"/>
</dbReference>
<keyword evidence="4" id="KW-0862">Zinc</keyword>
<dbReference type="OrthoDB" id="6407147at2759"/>
<feature type="domain" description="C2H2-type" evidence="7">
    <location>
        <begin position="270"/>
        <end position="297"/>
    </location>
</feature>
<feature type="domain" description="C2H2-type" evidence="7">
    <location>
        <begin position="212"/>
        <end position="239"/>
    </location>
</feature>
<dbReference type="FunFam" id="3.30.160.60:FF:000690">
    <property type="entry name" value="Zinc finger protein 354C"/>
    <property type="match status" value="1"/>
</dbReference>
<protein>
    <recommendedName>
        <fullName evidence="7">C2H2-type domain-containing protein</fullName>
    </recommendedName>
</protein>
<evidence type="ECO:0000313" key="9">
    <source>
        <dbReference type="Proteomes" id="UP000594260"/>
    </source>
</evidence>
<feature type="compositionally biased region" description="Low complexity" evidence="6">
    <location>
        <begin position="150"/>
        <end position="161"/>
    </location>
</feature>
<dbReference type="GO" id="GO:0003682">
    <property type="term" value="F:chromatin binding"/>
    <property type="evidence" value="ECO:0007669"/>
    <property type="project" value="UniProtKB-ARBA"/>
</dbReference>
<keyword evidence="1" id="KW-0479">Metal-binding</keyword>
<dbReference type="RefSeq" id="XP_022646627.1">
    <property type="nucleotide sequence ID" value="XM_022790892.1"/>
</dbReference>
<feature type="region of interest" description="Disordered" evidence="6">
    <location>
        <begin position="147"/>
        <end position="168"/>
    </location>
</feature>
<evidence type="ECO:0000259" key="7">
    <source>
        <dbReference type="PROSITE" id="PS50157"/>
    </source>
</evidence>
<dbReference type="GO" id="GO:0005634">
    <property type="term" value="C:nucleus"/>
    <property type="evidence" value="ECO:0007669"/>
    <property type="project" value="UniProtKB-ARBA"/>
</dbReference>
<feature type="domain" description="C2H2-type" evidence="7">
    <location>
        <begin position="240"/>
        <end position="269"/>
    </location>
</feature>
<dbReference type="EnsemblMetazoa" id="XM_022790892">
    <property type="protein sequence ID" value="XP_022646627"/>
    <property type="gene ID" value="LOC111244148"/>
</dbReference>
<dbReference type="InterPro" id="IPR036236">
    <property type="entry name" value="Znf_C2H2_sf"/>
</dbReference>
<dbReference type="PANTHER" id="PTHR23235:SF176">
    <property type="entry name" value="C2H2-TYPE DOMAIN-CONTAINING PROTEIN"/>
    <property type="match status" value="1"/>
</dbReference>
<evidence type="ECO:0000256" key="2">
    <source>
        <dbReference type="ARBA" id="ARBA00022737"/>
    </source>
</evidence>
<dbReference type="Gene3D" id="3.30.160.60">
    <property type="entry name" value="Classic Zinc Finger"/>
    <property type="match status" value="8"/>
</dbReference>
<dbReference type="FunFam" id="3.30.160.60:FF:000478">
    <property type="entry name" value="Zinc finger protein 133"/>
    <property type="match status" value="1"/>
</dbReference>
<evidence type="ECO:0000256" key="5">
    <source>
        <dbReference type="PROSITE-ProRule" id="PRU00042"/>
    </source>
</evidence>
<dbReference type="AlphaFoldDB" id="A0A7M7M9V7"/>
<feature type="domain" description="C2H2-type" evidence="7">
    <location>
        <begin position="387"/>
        <end position="414"/>
    </location>
</feature>
<dbReference type="FunFam" id="3.30.160.60:FF:000072">
    <property type="entry name" value="zinc finger protein 143 isoform X1"/>
    <property type="match status" value="1"/>
</dbReference>
<feature type="domain" description="C2H2-type" evidence="7">
    <location>
        <begin position="415"/>
        <end position="443"/>
    </location>
</feature>